<name>A0A914ZAE4_9BILA</name>
<reference evidence="3" key="1">
    <citation type="submission" date="2022-11" db="UniProtKB">
        <authorList>
            <consortium name="WormBaseParasite"/>
        </authorList>
    </citation>
    <scope>IDENTIFICATION</scope>
</reference>
<feature type="region of interest" description="Disordered" evidence="1">
    <location>
        <begin position="1"/>
        <end position="42"/>
    </location>
</feature>
<keyword evidence="2" id="KW-1185">Reference proteome</keyword>
<evidence type="ECO:0000313" key="2">
    <source>
        <dbReference type="Proteomes" id="UP000887577"/>
    </source>
</evidence>
<accession>A0A914ZAE4</accession>
<evidence type="ECO:0000313" key="3">
    <source>
        <dbReference type="WBParaSite" id="PSU_v2.g9628.t1"/>
    </source>
</evidence>
<dbReference type="AlphaFoldDB" id="A0A914ZAE4"/>
<dbReference type="WBParaSite" id="PSU_v2.g9628.t1">
    <property type="protein sequence ID" value="PSU_v2.g9628.t1"/>
    <property type="gene ID" value="PSU_v2.g9628"/>
</dbReference>
<sequence length="291" mass="32712">MAAEPAGESSVIAKESAQEPMEEDAPQPPVIESNEGNNPASAAVDVPIAPENINNVTFHNHYHQLQDKELDNGFLSVDEYIELFLAEVVQNLDCARQTLSRGKLQYPKESMFVSVQGFLCFNYADDFTGTLKKIKAVRKRLPKFERYITEIQHRIFAYGIASIVNCYSTVKLSTLAHMLDISIEQEMVNLLKMFNWSADNGIVQVSNTPQLQAFLNEQISPEFGIFNGFEKFRAYANLSRRKEYPIDNLKKLMQVSDTLSKISLPPITGKNGSLDQEANEDRPPQPSFSIA</sequence>
<feature type="region of interest" description="Disordered" evidence="1">
    <location>
        <begin position="263"/>
        <end position="291"/>
    </location>
</feature>
<protein>
    <submittedName>
        <fullName evidence="3">Uncharacterized protein</fullName>
    </submittedName>
</protein>
<organism evidence="2 3">
    <name type="scientific">Panagrolaimus superbus</name>
    <dbReference type="NCBI Taxonomy" id="310955"/>
    <lineage>
        <taxon>Eukaryota</taxon>
        <taxon>Metazoa</taxon>
        <taxon>Ecdysozoa</taxon>
        <taxon>Nematoda</taxon>
        <taxon>Chromadorea</taxon>
        <taxon>Rhabditida</taxon>
        <taxon>Tylenchina</taxon>
        <taxon>Panagrolaimomorpha</taxon>
        <taxon>Panagrolaimoidea</taxon>
        <taxon>Panagrolaimidae</taxon>
        <taxon>Panagrolaimus</taxon>
    </lineage>
</organism>
<dbReference type="Proteomes" id="UP000887577">
    <property type="component" value="Unplaced"/>
</dbReference>
<evidence type="ECO:0000256" key="1">
    <source>
        <dbReference type="SAM" id="MobiDB-lite"/>
    </source>
</evidence>
<proteinExistence type="predicted"/>